<dbReference type="WBParaSite" id="ALUE_0000626601-mRNA-1">
    <property type="protein sequence ID" value="ALUE_0000626601-mRNA-1"/>
    <property type="gene ID" value="ALUE_0000626601"/>
</dbReference>
<evidence type="ECO:0000313" key="1">
    <source>
        <dbReference type="Proteomes" id="UP000036681"/>
    </source>
</evidence>
<keyword evidence="1" id="KW-1185">Reference proteome</keyword>
<organism evidence="1 2">
    <name type="scientific">Ascaris lumbricoides</name>
    <name type="common">Giant roundworm</name>
    <dbReference type="NCBI Taxonomy" id="6252"/>
    <lineage>
        <taxon>Eukaryota</taxon>
        <taxon>Metazoa</taxon>
        <taxon>Ecdysozoa</taxon>
        <taxon>Nematoda</taxon>
        <taxon>Chromadorea</taxon>
        <taxon>Rhabditida</taxon>
        <taxon>Spirurina</taxon>
        <taxon>Ascaridomorpha</taxon>
        <taxon>Ascaridoidea</taxon>
        <taxon>Ascarididae</taxon>
        <taxon>Ascaris</taxon>
    </lineage>
</organism>
<reference evidence="2" key="1">
    <citation type="submission" date="2017-02" db="UniProtKB">
        <authorList>
            <consortium name="WormBaseParasite"/>
        </authorList>
    </citation>
    <scope>IDENTIFICATION</scope>
</reference>
<sequence>MQQKLRLQSNLFPHLLPPAIAWQVISARKCYHRS</sequence>
<dbReference type="AlphaFoldDB" id="A0A0M3HU42"/>
<proteinExistence type="predicted"/>
<evidence type="ECO:0000313" key="2">
    <source>
        <dbReference type="WBParaSite" id="ALUE_0000626601-mRNA-1"/>
    </source>
</evidence>
<protein>
    <submittedName>
        <fullName evidence="2">Uncharacterized protein</fullName>
    </submittedName>
</protein>
<name>A0A0M3HU42_ASCLU</name>
<dbReference type="Proteomes" id="UP000036681">
    <property type="component" value="Unplaced"/>
</dbReference>
<accession>A0A0M3HU42</accession>